<dbReference type="SUPFAM" id="SSF54373">
    <property type="entry name" value="FAD-linked reductases, C-terminal domain"/>
    <property type="match status" value="1"/>
</dbReference>
<evidence type="ECO:0000256" key="1">
    <source>
        <dbReference type="ARBA" id="ARBA00022630"/>
    </source>
</evidence>
<dbReference type="AlphaFoldDB" id="A0A2J5I6P1"/>
<name>A0A2J5I6P1_9EURO</name>
<dbReference type="GO" id="GO:0044550">
    <property type="term" value="P:secondary metabolite biosynthetic process"/>
    <property type="evidence" value="ECO:0007669"/>
    <property type="project" value="UniProtKB-ARBA"/>
</dbReference>
<gene>
    <name evidence="5" type="ORF">BDW42DRAFT_182914</name>
</gene>
<dbReference type="Pfam" id="PF01494">
    <property type="entry name" value="FAD_binding_3"/>
    <property type="match status" value="1"/>
</dbReference>
<reference evidence="6" key="1">
    <citation type="submission" date="2017-12" db="EMBL/GenBank/DDBJ databases">
        <authorList>
            <consortium name="DOE Joint Genome Institute"/>
            <person name="Mondo S.J."/>
            <person name="Kjaerbolling I."/>
            <person name="Vesth T.C."/>
            <person name="Frisvad J.C."/>
            <person name="Nybo J.L."/>
            <person name="Theobald S."/>
            <person name="Kuo A."/>
            <person name="Bowyer P."/>
            <person name="Matsuda Y."/>
            <person name="Lyhne E.K."/>
            <person name="Kogle M.E."/>
            <person name="Clum A."/>
            <person name="Lipzen A."/>
            <person name="Salamov A."/>
            <person name="Ngan C.Y."/>
            <person name="Daum C."/>
            <person name="Chiniquy J."/>
            <person name="Barry K."/>
            <person name="LaButti K."/>
            <person name="Haridas S."/>
            <person name="Simmons B.A."/>
            <person name="Magnuson J.K."/>
            <person name="Mortensen U.H."/>
            <person name="Larsen T.O."/>
            <person name="Grigoriev I.V."/>
            <person name="Baker S.E."/>
            <person name="Andersen M.R."/>
            <person name="Nordberg H.P."/>
            <person name="Cantor M.N."/>
            <person name="Hua S.X."/>
        </authorList>
    </citation>
    <scope>NUCLEOTIDE SEQUENCE [LARGE SCALE GENOMIC DNA]</scope>
    <source>
        <strain evidence="6">IBT 19404</strain>
    </source>
</reference>
<protein>
    <submittedName>
        <fullName evidence="5">FAD/NAD(P)-binding domain-containing protein</fullName>
    </submittedName>
</protein>
<dbReference type="PANTHER" id="PTHR46720">
    <property type="entry name" value="HYDROXYLASE, PUTATIVE (AFU_ORTHOLOGUE AFUA_3G01460)-RELATED"/>
    <property type="match status" value="1"/>
</dbReference>
<dbReference type="InterPro" id="IPR051104">
    <property type="entry name" value="FAD_monoxygenase"/>
</dbReference>
<dbReference type="InterPro" id="IPR002938">
    <property type="entry name" value="FAD-bd"/>
</dbReference>
<keyword evidence="2" id="KW-0274">FAD</keyword>
<dbReference type="InterPro" id="IPR036188">
    <property type="entry name" value="FAD/NAD-bd_sf"/>
</dbReference>
<evidence type="ECO:0000313" key="5">
    <source>
        <dbReference type="EMBL" id="PLN85639.1"/>
    </source>
</evidence>
<keyword evidence="6" id="KW-1185">Reference proteome</keyword>
<dbReference type="SUPFAM" id="SSF51905">
    <property type="entry name" value="FAD/NAD(P)-binding domain"/>
    <property type="match status" value="1"/>
</dbReference>
<accession>A0A2J5I6P1</accession>
<dbReference type="PRINTS" id="PR00420">
    <property type="entry name" value="RNGMNOXGNASE"/>
</dbReference>
<evidence type="ECO:0000313" key="6">
    <source>
        <dbReference type="Proteomes" id="UP000235023"/>
    </source>
</evidence>
<feature type="domain" description="FAD-binding" evidence="4">
    <location>
        <begin position="190"/>
        <end position="393"/>
    </location>
</feature>
<dbReference type="PANTHER" id="PTHR46720:SF3">
    <property type="entry name" value="FAD-BINDING DOMAIN-CONTAINING PROTEIN-RELATED"/>
    <property type="match status" value="1"/>
</dbReference>
<keyword evidence="3" id="KW-0560">Oxidoreductase</keyword>
<organism evidence="5 6">
    <name type="scientific">Aspergillus taichungensis</name>
    <dbReference type="NCBI Taxonomy" id="482145"/>
    <lineage>
        <taxon>Eukaryota</taxon>
        <taxon>Fungi</taxon>
        <taxon>Dikarya</taxon>
        <taxon>Ascomycota</taxon>
        <taxon>Pezizomycotina</taxon>
        <taxon>Eurotiomycetes</taxon>
        <taxon>Eurotiomycetidae</taxon>
        <taxon>Eurotiales</taxon>
        <taxon>Aspergillaceae</taxon>
        <taxon>Aspergillus</taxon>
        <taxon>Aspergillus subgen. Circumdati</taxon>
    </lineage>
</organism>
<sequence>MAVGRALDCQVDFADTQGLRLCLCDAKGSNARLRVDGIIGSILALGLHKRGVNVKVYEQARTLREIGAGIAFTKNARKCMSLVDSRLLDCVACVATVNGDPANPNNNMQFLDGYTHLPGQCVGEDLEGRKLYRLYGGPRGFEGCHRAHFLEKVMQLMPSGVVRFQRRLERIDQGNGGRLLLTFSDGSIEEADAVIGCDGIKSRVRQLLFGPINPISYPHYTHKIAYRGLVPMEKAIARLGLDRARTQHMYGGPGAHVLTFPVAKQTLMNIVAFVADPTDWPLSRAMAQPATKAEVAAVFADWGPTVRAIVDLLPDEMDKWGVFDHLDYPAPTYSISRVCLAGDAAHASSPHHGAGAGIGVEDTLALSVLLDGVARGVESGTVLDKAKALEAAFAAFSSVRHERSQWLVQSSREACDIYEWKHPDFGADMDRTHEEITRRSHRIWYFDIEGMLEQLEREYHGNMAIV</sequence>
<evidence type="ECO:0000256" key="3">
    <source>
        <dbReference type="ARBA" id="ARBA00023002"/>
    </source>
</evidence>
<evidence type="ECO:0000259" key="4">
    <source>
        <dbReference type="Pfam" id="PF01494"/>
    </source>
</evidence>
<dbReference type="OrthoDB" id="417877at2759"/>
<dbReference type="FunFam" id="3.50.50.60:FF:000153">
    <property type="entry name" value="Salicylate hydroxylase, putative"/>
    <property type="match status" value="1"/>
</dbReference>
<keyword evidence="1" id="KW-0285">Flavoprotein</keyword>
<dbReference type="Proteomes" id="UP000235023">
    <property type="component" value="Unassembled WGS sequence"/>
</dbReference>
<proteinExistence type="predicted"/>
<dbReference type="GO" id="GO:0016491">
    <property type="term" value="F:oxidoreductase activity"/>
    <property type="evidence" value="ECO:0007669"/>
    <property type="project" value="UniProtKB-KW"/>
</dbReference>
<dbReference type="GO" id="GO:0071949">
    <property type="term" value="F:FAD binding"/>
    <property type="evidence" value="ECO:0007669"/>
    <property type="project" value="InterPro"/>
</dbReference>
<dbReference type="EMBL" id="KZ559503">
    <property type="protein sequence ID" value="PLN85639.1"/>
    <property type="molecule type" value="Genomic_DNA"/>
</dbReference>
<dbReference type="Gene3D" id="3.50.50.60">
    <property type="entry name" value="FAD/NAD(P)-binding domain"/>
    <property type="match status" value="1"/>
</dbReference>
<evidence type="ECO:0000256" key="2">
    <source>
        <dbReference type="ARBA" id="ARBA00022827"/>
    </source>
</evidence>